<dbReference type="InterPro" id="IPR000504">
    <property type="entry name" value="RRM_dom"/>
</dbReference>
<dbReference type="Gene3D" id="3.30.70.330">
    <property type="match status" value="1"/>
</dbReference>
<evidence type="ECO:0000313" key="2">
    <source>
        <dbReference type="EMBL" id="TFE66596.1"/>
    </source>
</evidence>
<dbReference type="SUPFAM" id="SSF54928">
    <property type="entry name" value="RNA-binding domain, RBD"/>
    <property type="match status" value="1"/>
</dbReference>
<organism evidence="2 3">
    <name type="scientific">Methylacidiphilum caldifontis</name>
    <dbReference type="NCBI Taxonomy" id="2795386"/>
    <lineage>
        <taxon>Bacteria</taxon>
        <taxon>Pseudomonadati</taxon>
        <taxon>Verrucomicrobiota</taxon>
        <taxon>Methylacidiphilae</taxon>
        <taxon>Methylacidiphilales</taxon>
        <taxon>Methylacidiphilaceae</taxon>
        <taxon>Methylacidiphilum (ex Ratnadevi et al. 2023)</taxon>
    </lineage>
</organism>
<dbReference type="InterPro" id="IPR050441">
    <property type="entry name" value="RBM"/>
</dbReference>
<dbReference type="AlphaFoldDB" id="A0A4Y8P7Y9"/>
<name>A0A4Y8P7Y9_9BACT</name>
<evidence type="ECO:0000259" key="1">
    <source>
        <dbReference type="PROSITE" id="PS50102"/>
    </source>
</evidence>
<feature type="domain" description="RRM" evidence="1">
    <location>
        <begin position="17"/>
        <end position="95"/>
    </location>
</feature>
<sequence length="103" mass="11553">MPSQPEPLPVEQTVTSNKLYVGNLPYNLTDSDLFEIFAKIGPIKNVEIVRDRKSNRTKGFGFVEMADLESARKAATVLNRIEIMGRRIIVTGAKSERKDTTQT</sequence>
<keyword evidence="3" id="KW-1185">Reference proteome</keyword>
<comment type="caution">
    <text evidence="2">The sequence shown here is derived from an EMBL/GenBank/DDBJ whole genome shotgun (WGS) entry which is preliminary data.</text>
</comment>
<dbReference type="OrthoDB" id="195249at2"/>
<evidence type="ECO:0000313" key="3">
    <source>
        <dbReference type="Proteomes" id="UP000297713"/>
    </source>
</evidence>
<dbReference type="Proteomes" id="UP000297713">
    <property type="component" value="Unassembled WGS sequence"/>
</dbReference>
<proteinExistence type="predicted"/>
<reference evidence="2 3" key="1">
    <citation type="submission" date="2016-05" db="EMBL/GenBank/DDBJ databases">
        <title>Diversity and Homogeneity among Thermoacidophilic Verrucomicrobia Methanotrophs Linked with Geographical Origin.</title>
        <authorList>
            <person name="Erikstad H.-A."/>
            <person name="Smestad N.B."/>
            <person name="Ceballos R.M."/>
            <person name="Birkeland N.-K."/>
        </authorList>
    </citation>
    <scope>NUCLEOTIDE SEQUENCE [LARGE SCALE GENOMIC DNA]</scope>
    <source>
        <strain evidence="2 3">Phi</strain>
    </source>
</reference>
<dbReference type="PROSITE" id="PS50102">
    <property type="entry name" value="RRM"/>
    <property type="match status" value="1"/>
</dbReference>
<accession>A0A4Y8P7Y9</accession>
<dbReference type="SMART" id="SM00360">
    <property type="entry name" value="RRM"/>
    <property type="match status" value="1"/>
</dbReference>
<dbReference type="PANTHER" id="PTHR48034">
    <property type="entry name" value="TRANSFORMER-2 SEX-DETERMINING PROTEIN-RELATED"/>
    <property type="match status" value="1"/>
</dbReference>
<protein>
    <submittedName>
        <fullName evidence="2">RNA-binding protein</fullName>
    </submittedName>
</protein>
<dbReference type="InterPro" id="IPR012677">
    <property type="entry name" value="Nucleotide-bd_a/b_plait_sf"/>
</dbReference>
<dbReference type="GO" id="GO:0003723">
    <property type="term" value="F:RNA binding"/>
    <property type="evidence" value="ECO:0007669"/>
    <property type="project" value="InterPro"/>
</dbReference>
<gene>
    <name evidence="2" type="ORF">A7Q10_01895</name>
</gene>
<dbReference type="Pfam" id="PF00076">
    <property type="entry name" value="RRM_1"/>
    <property type="match status" value="1"/>
</dbReference>
<dbReference type="InterPro" id="IPR035979">
    <property type="entry name" value="RBD_domain_sf"/>
</dbReference>
<dbReference type="EMBL" id="LXQC01000176">
    <property type="protein sequence ID" value="TFE66596.1"/>
    <property type="molecule type" value="Genomic_DNA"/>
</dbReference>